<evidence type="ECO:0000256" key="3">
    <source>
        <dbReference type="ARBA" id="ARBA00022694"/>
    </source>
</evidence>
<comment type="caution">
    <text evidence="10">The sequence shown here is derived from an EMBL/GenBank/DDBJ whole genome shotgun (WGS) entry which is preliminary data.</text>
</comment>
<keyword evidence="5" id="KW-0671">Queuosine biosynthesis</keyword>
<dbReference type="Pfam" id="PF13484">
    <property type="entry name" value="Fer4_16"/>
    <property type="match status" value="1"/>
</dbReference>
<name>A0A4V3ETD0_9CLOT</name>
<dbReference type="OrthoDB" id="9784571at2"/>
<accession>A0A4V3ETD0</accession>
<proteinExistence type="predicted"/>
<sequence length="299" mass="34885">MKEKLKNFCKSIGIEYVGIASPGPYLELQKILEDRINKGFYTGFEEKELKKRIYPEITMPDVKSIIVCLFPYYVGYSNDTNISNYTYARDYHLIVKEKLINIGEFLRENIEGFNYMAFVDTGPLVDRYLAYLAGLGFWGINTHIINDKYGSYVFIGYLMVDYEFEFDTPHDRTCIQCGSCIRNCPGGAILGGFEIDPRRCVSYLTQKKGELSEEEKGCIRNNGHSVFGCDICQKVCPHNMNKEHTNMEEFKKDLIYKLNYDELNSISNKEFKRRYGDRAFSWRGRTIIVRNFEYLMDDK</sequence>
<keyword evidence="6" id="KW-0560">Oxidoreductase</keyword>
<evidence type="ECO:0000256" key="1">
    <source>
        <dbReference type="ARBA" id="ARBA00022485"/>
    </source>
</evidence>
<evidence type="ECO:0000256" key="7">
    <source>
        <dbReference type="ARBA" id="ARBA00023004"/>
    </source>
</evidence>
<dbReference type="GO" id="GO:0046872">
    <property type="term" value="F:metal ion binding"/>
    <property type="evidence" value="ECO:0007669"/>
    <property type="project" value="UniProtKB-KW"/>
</dbReference>
<dbReference type="GO" id="GO:0052693">
    <property type="term" value="F:epoxyqueuosine reductase activity"/>
    <property type="evidence" value="ECO:0007669"/>
    <property type="project" value="TreeGrafter"/>
</dbReference>
<evidence type="ECO:0000256" key="5">
    <source>
        <dbReference type="ARBA" id="ARBA00022785"/>
    </source>
</evidence>
<evidence type="ECO:0000256" key="4">
    <source>
        <dbReference type="ARBA" id="ARBA00022723"/>
    </source>
</evidence>
<dbReference type="SUPFAM" id="SSF54862">
    <property type="entry name" value="4Fe-4S ferredoxins"/>
    <property type="match status" value="1"/>
</dbReference>
<feature type="domain" description="4Fe-4S ferredoxin-type" evidence="9">
    <location>
        <begin position="162"/>
        <end position="194"/>
    </location>
</feature>
<evidence type="ECO:0000313" key="10">
    <source>
        <dbReference type="EMBL" id="TDT61157.1"/>
    </source>
</evidence>
<keyword evidence="3" id="KW-0819">tRNA processing</keyword>
<evidence type="ECO:0000256" key="2">
    <source>
        <dbReference type="ARBA" id="ARBA00022490"/>
    </source>
</evidence>
<keyword evidence="4" id="KW-0479">Metal-binding</keyword>
<dbReference type="InterPro" id="IPR004453">
    <property type="entry name" value="QueG"/>
</dbReference>
<dbReference type="PROSITE" id="PS00198">
    <property type="entry name" value="4FE4S_FER_1"/>
    <property type="match status" value="1"/>
</dbReference>
<dbReference type="GO" id="GO:0051539">
    <property type="term" value="F:4 iron, 4 sulfur cluster binding"/>
    <property type="evidence" value="ECO:0007669"/>
    <property type="project" value="UniProtKB-KW"/>
</dbReference>
<organism evidence="10 11">
    <name type="scientific">Fonticella tunisiensis</name>
    <dbReference type="NCBI Taxonomy" id="1096341"/>
    <lineage>
        <taxon>Bacteria</taxon>
        <taxon>Bacillati</taxon>
        <taxon>Bacillota</taxon>
        <taxon>Clostridia</taxon>
        <taxon>Eubacteriales</taxon>
        <taxon>Clostridiaceae</taxon>
        <taxon>Fonticella</taxon>
    </lineage>
</organism>
<dbReference type="InterPro" id="IPR013542">
    <property type="entry name" value="QueG_DUF1730"/>
</dbReference>
<dbReference type="Pfam" id="PF08331">
    <property type="entry name" value="QueG_DUF1730"/>
    <property type="match status" value="1"/>
</dbReference>
<dbReference type="InterPro" id="IPR017900">
    <property type="entry name" value="4Fe4S_Fe_S_CS"/>
</dbReference>
<reference evidence="10 11" key="1">
    <citation type="submission" date="2019-03" db="EMBL/GenBank/DDBJ databases">
        <title>Genomic Encyclopedia of Type Strains, Phase IV (KMG-IV): sequencing the most valuable type-strain genomes for metagenomic binning, comparative biology and taxonomic classification.</title>
        <authorList>
            <person name="Goeker M."/>
        </authorList>
    </citation>
    <scope>NUCLEOTIDE SEQUENCE [LARGE SCALE GENOMIC DNA]</scope>
    <source>
        <strain evidence="10 11">DSM 24455</strain>
    </source>
</reference>
<dbReference type="PANTHER" id="PTHR30002:SF4">
    <property type="entry name" value="EPOXYQUEUOSINE REDUCTASE"/>
    <property type="match status" value="1"/>
</dbReference>
<dbReference type="InterPro" id="IPR017896">
    <property type="entry name" value="4Fe4S_Fe-S-bd"/>
</dbReference>
<dbReference type="Gene3D" id="3.30.70.20">
    <property type="match status" value="1"/>
</dbReference>
<dbReference type="GO" id="GO:0008616">
    <property type="term" value="P:tRNA queuosine(34) biosynthetic process"/>
    <property type="evidence" value="ECO:0007669"/>
    <property type="project" value="UniProtKB-KW"/>
</dbReference>
<evidence type="ECO:0000256" key="8">
    <source>
        <dbReference type="ARBA" id="ARBA00023014"/>
    </source>
</evidence>
<keyword evidence="11" id="KW-1185">Reference proteome</keyword>
<keyword evidence="7" id="KW-0408">Iron</keyword>
<keyword evidence="1" id="KW-0004">4Fe-4S</keyword>
<protein>
    <submittedName>
        <fullName evidence="10">Epoxyqueuosine reductase</fullName>
    </submittedName>
</protein>
<dbReference type="Proteomes" id="UP000295325">
    <property type="component" value="Unassembled WGS sequence"/>
</dbReference>
<evidence type="ECO:0000256" key="6">
    <source>
        <dbReference type="ARBA" id="ARBA00023002"/>
    </source>
</evidence>
<dbReference type="NCBIfam" id="TIGR00276">
    <property type="entry name" value="tRNA epoxyqueuosine(34) reductase QueG"/>
    <property type="match status" value="1"/>
</dbReference>
<dbReference type="RefSeq" id="WP_133627900.1">
    <property type="nucleotide sequence ID" value="NZ_SOAZ01000008.1"/>
</dbReference>
<keyword evidence="8" id="KW-0411">Iron-sulfur</keyword>
<gene>
    <name evidence="10" type="ORF">EDD71_10855</name>
</gene>
<dbReference type="AlphaFoldDB" id="A0A4V3ETD0"/>
<dbReference type="PROSITE" id="PS51379">
    <property type="entry name" value="4FE4S_FER_2"/>
    <property type="match status" value="1"/>
</dbReference>
<keyword evidence="2" id="KW-0963">Cytoplasm</keyword>
<dbReference type="PANTHER" id="PTHR30002">
    <property type="entry name" value="EPOXYQUEUOSINE REDUCTASE"/>
    <property type="match status" value="1"/>
</dbReference>
<evidence type="ECO:0000259" key="9">
    <source>
        <dbReference type="PROSITE" id="PS51379"/>
    </source>
</evidence>
<evidence type="ECO:0000313" key="11">
    <source>
        <dbReference type="Proteomes" id="UP000295325"/>
    </source>
</evidence>
<dbReference type="EMBL" id="SOAZ01000008">
    <property type="protein sequence ID" value="TDT61157.1"/>
    <property type="molecule type" value="Genomic_DNA"/>
</dbReference>